<keyword evidence="3" id="KW-0804">Transcription</keyword>
<name>A0A192D838_9SPHN</name>
<keyword evidence="2 4" id="KW-0238">DNA-binding</keyword>
<dbReference type="STRING" id="1112.A9D12_14235"/>
<evidence type="ECO:0000313" key="7">
    <source>
        <dbReference type="Proteomes" id="UP000078263"/>
    </source>
</evidence>
<reference evidence="6 7" key="1">
    <citation type="submission" date="2016-05" db="EMBL/GenBank/DDBJ databases">
        <title>Compelete Genome Sequence of Bacteriochlorophyll-Synthesizing Bacterium Porphyrobacter neustonensis DSM 9434.</title>
        <authorList>
            <person name="Shi X.-L."/>
            <person name="Wu Y.-H."/>
            <person name="Cheng H."/>
            <person name="Xu L."/>
            <person name="Zhang X.-Q."/>
            <person name="Wang C.-S."/>
            <person name="Xu X.-W."/>
        </authorList>
    </citation>
    <scope>NUCLEOTIDE SEQUENCE [LARGE SCALE GENOMIC DNA]</scope>
    <source>
        <strain evidence="6 7">DSM 9434</strain>
    </source>
</reference>
<dbReference type="PANTHER" id="PTHR30055">
    <property type="entry name" value="HTH-TYPE TRANSCRIPTIONAL REGULATOR RUTR"/>
    <property type="match status" value="1"/>
</dbReference>
<dbReference type="GO" id="GO:0000976">
    <property type="term" value="F:transcription cis-regulatory region binding"/>
    <property type="evidence" value="ECO:0007669"/>
    <property type="project" value="TreeGrafter"/>
</dbReference>
<feature type="DNA-binding region" description="H-T-H motif" evidence="4">
    <location>
        <begin position="41"/>
        <end position="60"/>
    </location>
</feature>
<evidence type="ECO:0000259" key="5">
    <source>
        <dbReference type="PROSITE" id="PS50977"/>
    </source>
</evidence>
<keyword evidence="1" id="KW-0805">Transcription regulation</keyword>
<dbReference type="Pfam" id="PF00440">
    <property type="entry name" value="TetR_N"/>
    <property type="match status" value="1"/>
</dbReference>
<dbReference type="PROSITE" id="PS50977">
    <property type="entry name" value="HTH_TETR_2"/>
    <property type="match status" value="1"/>
</dbReference>
<evidence type="ECO:0000313" key="6">
    <source>
        <dbReference type="EMBL" id="ANK13929.1"/>
    </source>
</evidence>
<evidence type="ECO:0000256" key="4">
    <source>
        <dbReference type="PROSITE-ProRule" id="PRU00335"/>
    </source>
</evidence>
<dbReference type="AlphaFoldDB" id="A0A192D838"/>
<sequence>MTKHAPLPDLAARGPADHTVRDQIIAAAHDYFAHYGYEKTTVADLARAIGFSKAYIYRFFESKQAIGEAICLSTTGKLFDEVRAAVDAGQTATEKMRLFTETVTSAGLGLLFNERKLHAIAAQASIENWPSAKVYTDRLKALIESIVKEGRESGEFERKTPLDETTRGIFYAMMPFIKPIFLEHSQSILPRAQTDVTSLILRSLAP</sequence>
<dbReference type="InterPro" id="IPR009057">
    <property type="entry name" value="Homeodomain-like_sf"/>
</dbReference>
<dbReference type="EMBL" id="CP016033">
    <property type="protein sequence ID" value="ANK13929.1"/>
    <property type="molecule type" value="Genomic_DNA"/>
</dbReference>
<accession>A0A192D838</accession>
<dbReference type="GO" id="GO:0003700">
    <property type="term" value="F:DNA-binding transcription factor activity"/>
    <property type="evidence" value="ECO:0007669"/>
    <property type="project" value="TreeGrafter"/>
</dbReference>
<dbReference type="InterPro" id="IPR001647">
    <property type="entry name" value="HTH_TetR"/>
</dbReference>
<gene>
    <name evidence="6" type="ORF">A9D12_14235</name>
</gene>
<dbReference type="PANTHER" id="PTHR30055:SF234">
    <property type="entry name" value="HTH-TYPE TRANSCRIPTIONAL REGULATOR BETI"/>
    <property type="match status" value="1"/>
</dbReference>
<dbReference type="Proteomes" id="UP000078263">
    <property type="component" value="Chromosome"/>
</dbReference>
<dbReference type="Gene3D" id="1.10.357.10">
    <property type="entry name" value="Tetracycline Repressor, domain 2"/>
    <property type="match status" value="1"/>
</dbReference>
<evidence type="ECO:0000256" key="1">
    <source>
        <dbReference type="ARBA" id="ARBA00023015"/>
    </source>
</evidence>
<organism evidence="6 7">
    <name type="scientific">Erythrobacter neustonensis</name>
    <dbReference type="NCBI Taxonomy" id="1112"/>
    <lineage>
        <taxon>Bacteria</taxon>
        <taxon>Pseudomonadati</taxon>
        <taxon>Pseudomonadota</taxon>
        <taxon>Alphaproteobacteria</taxon>
        <taxon>Sphingomonadales</taxon>
        <taxon>Erythrobacteraceae</taxon>
        <taxon>Erythrobacter/Porphyrobacter group</taxon>
        <taxon>Erythrobacter</taxon>
    </lineage>
</organism>
<dbReference type="InterPro" id="IPR050109">
    <property type="entry name" value="HTH-type_TetR-like_transc_reg"/>
</dbReference>
<dbReference type="PRINTS" id="PR00455">
    <property type="entry name" value="HTHTETR"/>
</dbReference>
<evidence type="ECO:0000256" key="3">
    <source>
        <dbReference type="ARBA" id="ARBA00023163"/>
    </source>
</evidence>
<keyword evidence="7" id="KW-1185">Reference proteome</keyword>
<dbReference type="SUPFAM" id="SSF46689">
    <property type="entry name" value="Homeodomain-like"/>
    <property type="match status" value="1"/>
</dbReference>
<feature type="domain" description="HTH tetR-type" evidence="5">
    <location>
        <begin position="18"/>
        <end position="78"/>
    </location>
</feature>
<dbReference type="OrthoDB" id="9802802at2"/>
<dbReference type="Pfam" id="PF17935">
    <property type="entry name" value="TetR_C_27"/>
    <property type="match status" value="1"/>
</dbReference>
<dbReference type="Gene3D" id="1.10.10.60">
    <property type="entry name" value="Homeodomain-like"/>
    <property type="match status" value="1"/>
</dbReference>
<dbReference type="RefSeq" id="WP_068353132.1">
    <property type="nucleotide sequence ID" value="NZ_CP016033.1"/>
</dbReference>
<dbReference type="InterPro" id="IPR036271">
    <property type="entry name" value="Tet_transcr_reg_TetR-rel_C_sf"/>
</dbReference>
<proteinExistence type="predicted"/>
<evidence type="ECO:0000256" key="2">
    <source>
        <dbReference type="ARBA" id="ARBA00023125"/>
    </source>
</evidence>
<dbReference type="InterPro" id="IPR041478">
    <property type="entry name" value="TetR_C_27"/>
</dbReference>
<protein>
    <submittedName>
        <fullName evidence="6">AcrR family transcriptional regulator</fullName>
    </submittedName>
</protein>
<dbReference type="SUPFAM" id="SSF48498">
    <property type="entry name" value="Tetracyclin repressor-like, C-terminal domain"/>
    <property type="match status" value="1"/>
</dbReference>
<dbReference type="KEGG" id="pns:A9D12_14235"/>